<sequence length="98" mass="10795">MGRQDFKSPTTPLNLGIGHVCASKGNKAIPRTLLPGEMKPVRQASRHTRNAEDLKDRGVASRLLRVPALRSGANGRPACQDLRHGTYWRPAFRATPIK</sequence>
<proteinExistence type="predicted"/>
<dbReference type="EMBL" id="CCYA01000204">
    <property type="protein sequence ID" value="CEH13151.1"/>
    <property type="molecule type" value="Genomic_DNA"/>
</dbReference>
<protein>
    <submittedName>
        <fullName evidence="2">Uncharacterized protein</fullName>
    </submittedName>
</protein>
<dbReference type="Proteomes" id="UP000054845">
    <property type="component" value="Unassembled WGS sequence"/>
</dbReference>
<keyword evidence="3" id="KW-1185">Reference proteome</keyword>
<reference evidence="3" key="1">
    <citation type="submission" date="2014-09" db="EMBL/GenBank/DDBJ databases">
        <authorList>
            <person name="Sharma Rahul"/>
            <person name="Thines Marco"/>
        </authorList>
    </citation>
    <scope>NUCLEOTIDE SEQUENCE [LARGE SCALE GENOMIC DNA]</scope>
</reference>
<dbReference type="AlphaFoldDB" id="A0A0P1BCW2"/>
<evidence type="ECO:0000313" key="2">
    <source>
        <dbReference type="EMBL" id="CEH13151.1"/>
    </source>
</evidence>
<evidence type="ECO:0000256" key="1">
    <source>
        <dbReference type="SAM" id="MobiDB-lite"/>
    </source>
</evidence>
<evidence type="ECO:0000313" key="3">
    <source>
        <dbReference type="Proteomes" id="UP000054845"/>
    </source>
</evidence>
<accession>A0A0P1BCW2</accession>
<feature type="region of interest" description="Disordered" evidence="1">
    <location>
        <begin position="34"/>
        <end position="56"/>
    </location>
</feature>
<organism evidence="2 3">
    <name type="scientific">Ceraceosorus bombacis</name>
    <dbReference type="NCBI Taxonomy" id="401625"/>
    <lineage>
        <taxon>Eukaryota</taxon>
        <taxon>Fungi</taxon>
        <taxon>Dikarya</taxon>
        <taxon>Basidiomycota</taxon>
        <taxon>Ustilaginomycotina</taxon>
        <taxon>Exobasidiomycetes</taxon>
        <taxon>Ceraceosorales</taxon>
        <taxon>Ceraceosoraceae</taxon>
        <taxon>Ceraceosorus</taxon>
    </lineage>
</organism>
<name>A0A0P1BCW2_9BASI</name>
<dbReference type="OrthoDB" id="10564118at2759"/>